<proteinExistence type="predicted"/>
<sequence length="159" mass="16537">MAAPRTRPPARLPLRPRRVSVSSGPARFAAPPGSPQVPCSSQSPPQAAGSLLTQDPARPRAARDSACHPARILPPGPVSPRAAAAAPPRAGRGCTKSSMVVSNPPRGRSYRGDGNPRPHLGSGFRIATPRKRTPPSPAIAEKREVEGEALSMFTTPPAV</sequence>
<accession>A0ACB0EQC6</accession>
<gene>
    <name evidence="1" type="ORF">MRATA1EN3_LOCUS13991</name>
</gene>
<reference evidence="1" key="1">
    <citation type="submission" date="2023-05" db="EMBL/GenBank/DDBJ databases">
        <authorList>
            <consortium name="ELIXIR-Norway"/>
        </authorList>
    </citation>
    <scope>NUCLEOTIDE SEQUENCE</scope>
</reference>
<evidence type="ECO:0000313" key="2">
    <source>
        <dbReference type="Proteomes" id="UP001162501"/>
    </source>
</evidence>
<dbReference type="Proteomes" id="UP001162501">
    <property type="component" value="Chromosome 24"/>
</dbReference>
<name>A0ACB0EQC6_RANTA</name>
<protein>
    <submittedName>
        <fullName evidence="1">Uncharacterized protein</fullName>
    </submittedName>
</protein>
<dbReference type="EMBL" id="OX596108">
    <property type="protein sequence ID" value="CAI9702778.1"/>
    <property type="molecule type" value="Genomic_DNA"/>
</dbReference>
<organism evidence="1 2">
    <name type="scientific">Rangifer tarandus platyrhynchus</name>
    <name type="common">Svalbard reindeer</name>
    <dbReference type="NCBI Taxonomy" id="3082113"/>
    <lineage>
        <taxon>Eukaryota</taxon>
        <taxon>Metazoa</taxon>
        <taxon>Chordata</taxon>
        <taxon>Craniata</taxon>
        <taxon>Vertebrata</taxon>
        <taxon>Euteleostomi</taxon>
        <taxon>Mammalia</taxon>
        <taxon>Eutheria</taxon>
        <taxon>Laurasiatheria</taxon>
        <taxon>Artiodactyla</taxon>
        <taxon>Ruminantia</taxon>
        <taxon>Pecora</taxon>
        <taxon>Cervidae</taxon>
        <taxon>Odocoileinae</taxon>
        <taxon>Rangifer</taxon>
    </lineage>
</organism>
<evidence type="ECO:0000313" key="1">
    <source>
        <dbReference type="EMBL" id="CAI9702778.1"/>
    </source>
</evidence>